<accession>A0A139HX22</accession>
<dbReference type="InterPro" id="IPR036291">
    <property type="entry name" value="NAD(P)-bd_dom_sf"/>
</dbReference>
<dbReference type="Pfam" id="PF00106">
    <property type="entry name" value="adh_short"/>
    <property type="match status" value="1"/>
</dbReference>
<keyword evidence="3" id="KW-0560">Oxidoreductase</keyword>
<dbReference type="STRING" id="321146.A0A139HX22"/>
<dbReference type="GO" id="GO:0005737">
    <property type="term" value="C:cytoplasm"/>
    <property type="evidence" value="ECO:0007669"/>
    <property type="project" value="TreeGrafter"/>
</dbReference>
<dbReference type="GO" id="GO:0016616">
    <property type="term" value="F:oxidoreductase activity, acting on the CH-OH group of donors, NAD or NADP as acceptor"/>
    <property type="evidence" value="ECO:0007669"/>
    <property type="project" value="TreeGrafter"/>
</dbReference>
<proteinExistence type="inferred from homology"/>
<dbReference type="PROSITE" id="PS00061">
    <property type="entry name" value="ADH_SHORT"/>
    <property type="match status" value="1"/>
</dbReference>
<dbReference type="PANTHER" id="PTHR44229:SF4">
    <property type="entry name" value="15-HYDROXYPROSTAGLANDIN DEHYDROGENASE [NAD(+)]"/>
    <property type="match status" value="1"/>
</dbReference>
<dbReference type="OrthoDB" id="5296at2759"/>
<comment type="similarity">
    <text evidence="1 4">Belongs to the short-chain dehydrogenases/reductases (SDR) family.</text>
</comment>
<keyword evidence="6" id="KW-1185">Reference proteome</keyword>
<dbReference type="InterPro" id="IPR002347">
    <property type="entry name" value="SDR_fam"/>
</dbReference>
<dbReference type="Gene3D" id="3.40.50.720">
    <property type="entry name" value="NAD(P)-binding Rossmann-like Domain"/>
    <property type="match status" value="1"/>
</dbReference>
<reference evidence="5 6" key="1">
    <citation type="submission" date="2015-07" db="EMBL/GenBank/DDBJ databases">
        <title>Comparative genomics of the Sigatoka disease complex on banana suggests a link between parallel evolutionary changes in Pseudocercospora fijiensis and Pseudocercospora eumusae and increased virulence on the banana host.</title>
        <authorList>
            <person name="Chang T.-C."/>
            <person name="Salvucci A."/>
            <person name="Crous P.W."/>
            <person name="Stergiopoulos I."/>
        </authorList>
    </citation>
    <scope>NUCLEOTIDE SEQUENCE [LARGE SCALE GENOMIC DNA]</scope>
    <source>
        <strain evidence="5 6">CBS 114824</strain>
    </source>
</reference>
<dbReference type="Proteomes" id="UP000070133">
    <property type="component" value="Unassembled WGS sequence"/>
</dbReference>
<gene>
    <name evidence="5" type="ORF">AC578_7209</name>
</gene>
<dbReference type="InterPro" id="IPR020904">
    <property type="entry name" value="Sc_DH/Rdtase_CS"/>
</dbReference>
<dbReference type="SUPFAM" id="SSF51735">
    <property type="entry name" value="NAD(P)-binding Rossmann-fold domains"/>
    <property type="match status" value="1"/>
</dbReference>
<sequence>MLMLFRNHTKEQRDTRLSTVCQNVSITTTTMAPAFMSLQGKTALITGGGSGICLDLTKKLLDRGSNVVIADLKLTAEAEDVVAEWKEGRVVFVKTDVTDWKQLQAAFDLAVSKFGGLEIVVPGAGVFEPDWTNFWEFNTGADTNDTSSYKVFDINLTHPVRATQLAIDYFLRQKLDKGCVCLIASIAAQLTVLPVPLYCASKHAVAAFTRSLAQLEPLKGIRVNAVAPGIVETPLWPKDRLDWIDKEKDKWVTKHQVTEVMLDLITNPDNVGGTVLEVLAEKVRRVEVFNDPGPQGPGSTLEKMDMGFEDVPNRIEKNFGK</sequence>
<organism evidence="5 6">
    <name type="scientific">Pseudocercospora eumusae</name>
    <dbReference type="NCBI Taxonomy" id="321146"/>
    <lineage>
        <taxon>Eukaryota</taxon>
        <taxon>Fungi</taxon>
        <taxon>Dikarya</taxon>
        <taxon>Ascomycota</taxon>
        <taxon>Pezizomycotina</taxon>
        <taxon>Dothideomycetes</taxon>
        <taxon>Dothideomycetidae</taxon>
        <taxon>Mycosphaerellales</taxon>
        <taxon>Mycosphaerellaceae</taxon>
        <taxon>Pseudocercospora</taxon>
    </lineage>
</organism>
<evidence type="ECO:0000313" key="5">
    <source>
        <dbReference type="EMBL" id="KXT07020.1"/>
    </source>
</evidence>
<evidence type="ECO:0000256" key="1">
    <source>
        <dbReference type="ARBA" id="ARBA00006484"/>
    </source>
</evidence>
<keyword evidence="2" id="KW-0521">NADP</keyword>
<name>A0A139HX22_9PEZI</name>
<evidence type="ECO:0000256" key="4">
    <source>
        <dbReference type="RuleBase" id="RU000363"/>
    </source>
</evidence>
<comment type="caution">
    <text evidence="5">The sequence shown here is derived from an EMBL/GenBank/DDBJ whole genome shotgun (WGS) entry which is preliminary data.</text>
</comment>
<dbReference type="EMBL" id="LFZN01000004">
    <property type="protein sequence ID" value="KXT07020.1"/>
    <property type="molecule type" value="Genomic_DNA"/>
</dbReference>
<dbReference type="AlphaFoldDB" id="A0A139HX22"/>
<dbReference type="PRINTS" id="PR00081">
    <property type="entry name" value="GDHRDH"/>
</dbReference>
<evidence type="ECO:0000256" key="3">
    <source>
        <dbReference type="ARBA" id="ARBA00023002"/>
    </source>
</evidence>
<protein>
    <submittedName>
        <fullName evidence="5">Uncharacterized protein</fullName>
    </submittedName>
</protein>
<evidence type="ECO:0000313" key="6">
    <source>
        <dbReference type="Proteomes" id="UP000070133"/>
    </source>
</evidence>
<dbReference type="PANTHER" id="PTHR44229">
    <property type="entry name" value="15-HYDROXYPROSTAGLANDIN DEHYDROGENASE [NAD(+)]"/>
    <property type="match status" value="1"/>
</dbReference>
<evidence type="ECO:0000256" key="2">
    <source>
        <dbReference type="ARBA" id="ARBA00022857"/>
    </source>
</evidence>
<dbReference type="PRINTS" id="PR00080">
    <property type="entry name" value="SDRFAMILY"/>
</dbReference>